<keyword evidence="7" id="KW-1185">Reference proteome</keyword>
<dbReference type="Gene3D" id="3.30.70.330">
    <property type="match status" value="2"/>
</dbReference>
<evidence type="ECO:0000256" key="1">
    <source>
        <dbReference type="ARBA" id="ARBA00022664"/>
    </source>
</evidence>
<dbReference type="SMART" id="SM00360">
    <property type="entry name" value="RRM"/>
    <property type="match status" value="1"/>
</dbReference>
<dbReference type="Proteomes" id="UP000467841">
    <property type="component" value="Unassembled WGS sequence"/>
</dbReference>
<keyword evidence="3" id="KW-0508">mRNA splicing</keyword>
<keyword evidence="2 4" id="KW-0694">RNA-binding</keyword>
<dbReference type="PROSITE" id="PS50102">
    <property type="entry name" value="RRM"/>
    <property type="match status" value="1"/>
</dbReference>
<organism evidence="6 7">
    <name type="scientific">Microthlaspi erraticum</name>
    <dbReference type="NCBI Taxonomy" id="1685480"/>
    <lineage>
        <taxon>Eukaryota</taxon>
        <taxon>Viridiplantae</taxon>
        <taxon>Streptophyta</taxon>
        <taxon>Embryophyta</taxon>
        <taxon>Tracheophyta</taxon>
        <taxon>Spermatophyta</taxon>
        <taxon>Magnoliopsida</taxon>
        <taxon>eudicotyledons</taxon>
        <taxon>Gunneridae</taxon>
        <taxon>Pentapetalae</taxon>
        <taxon>rosids</taxon>
        <taxon>malvids</taxon>
        <taxon>Brassicales</taxon>
        <taxon>Brassicaceae</taxon>
        <taxon>Coluteocarpeae</taxon>
        <taxon>Microthlaspi</taxon>
    </lineage>
</organism>
<keyword evidence="1" id="KW-0507">mRNA processing</keyword>
<dbReference type="InterPro" id="IPR000504">
    <property type="entry name" value="RRM_dom"/>
</dbReference>
<comment type="caution">
    <text evidence="6">The sequence shown here is derived from an EMBL/GenBank/DDBJ whole genome shotgun (WGS) entry which is preliminary data.</text>
</comment>
<dbReference type="OrthoDB" id="10266058at2759"/>
<sequence length="143" mass="16050">MTQRGGENFNDRGMSRRIAAGLEGPDRIFVCGHPDVFTEAKIRELLEYFGPLRVFNIIKDKETGIAKGQGFCAYQDPSVTDIACAALHKMSMGGKKLAVRRAVNHAIQPKTEQELEIAMQRLKIQPRTVQDLQIALQRLMIQP</sequence>
<dbReference type="GO" id="GO:0006397">
    <property type="term" value="P:mRNA processing"/>
    <property type="evidence" value="ECO:0007669"/>
    <property type="project" value="UniProtKB-KW"/>
</dbReference>
<evidence type="ECO:0000256" key="2">
    <source>
        <dbReference type="ARBA" id="ARBA00022884"/>
    </source>
</evidence>
<proteinExistence type="predicted"/>
<evidence type="ECO:0000256" key="4">
    <source>
        <dbReference type="PROSITE-ProRule" id="PRU00176"/>
    </source>
</evidence>
<dbReference type="EMBL" id="CACVBM020001085">
    <property type="protein sequence ID" value="CAA7029608.1"/>
    <property type="molecule type" value="Genomic_DNA"/>
</dbReference>
<evidence type="ECO:0000313" key="6">
    <source>
        <dbReference type="EMBL" id="CAA7029608.1"/>
    </source>
</evidence>
<dbReference type="InterPro" id="IPR035979">
    <property type="entry name" value="RBD_domain_sf"/>
</dbReference>
<dbReference type="Pfam" id="PF00076">
    <property type="entry name" value="RRM_1"/>
    <property type="match status" value="1"/>
</dbReference>
<dbReference type="PANTHER" id="PTHR23139">
    <property type="entry name" value="RNA-BINDING PROTEIN"/>
    <property type="match status" value="1"/>
</dbReference>
<accession>A0A6D2IKS0</accession>
<dbReference type="AlphaFoldDB" id="A0A6D2IKS0"/>
<feature type="domain" description="RRM" evidence="5">
    <location>
        <begin position="26"/>
        <end position="104"/>
    </location>
</feature>
<dbReference type="InterPro" id="IPR012677">
    <property type="entry name" value="Nucleotide-bd_a/b_plait_sf"/>
</dbReference>
<dbReference type="GO" id="GO:0003723">
    <property type="term" value="F:RNA binding"/>
    <property type="evidence" value="ECO:0007669"/>
    <property type="project" value="UniProtKB-UniRule"/>
</dbReference>
<evidence type="ECO:0000313" key="7">
    <source>
        <dbReference type="Proteomes" id="UP000467841"/>
    </source>
</evidence>
<name>A0A6D2IKS0_9BRAS</name>
<evidence type="ECO:0000259" key="5">
    <source>
        <dbReference type="PROSITE" id="PS50102"/>
    </source>
</evidence>
<gene>
    <name evidence="6" type="ORF">MERR_LOCUS16843</name>
</gene>
<reference evidence="6" key="1">
    <citation type="submission" date="2020-01" db="EMBL/GenBank/DDBJ databases">
        <authorList>
            <person name="Mishra B."/>
        </authorList>
    </citation>
    <scope>NUCLEOTIDE SEQUENCE [LARGE SCALE GENOMIC DNA]</scope>
</reference>
<evidence type="ECO:0000256" key="3">
    <source>
        <dbReference type="ARBA" id="ARBA00023187"/>
    </source>
</evidence>
<protein>
    <recommendedName>
        <fullName evidence="5">RRM domain-containing protein</fullName>
    </recommendedName>
</protein>
<dbReference type="GO" id="GO:0008380">
    <property type="term" value="P:RNA splicing"/>
    <property type="evidence" value="ECO:0007669"/>
    <property type="project" value="UniProtKB-KW"/>
</dbReference>
<dbReference type="SUPFAM" id="SSF54928">
    <property type="entry name" value="RNA-binding domain, RBD"/>
    <property type="match status" value="1"/>
</dbReference>